<proteinExistence type="predicted"/>
<evidence type="ECO:0000313" key="2">
    <source>
        <dbReference type="EMBL" id="PHM52322.1"/>
    </source>
</evidence>
<organism evidence="1">
    <name type="scientific">Xenorhabdus hominickii</name>
    <dbReference type="NCBI Taxonomy" id="351679"/>
    <lineage>
        <taxon>Bacteria</taxon>
        <taxon>Pseudomonadati</taxon>
        <taxon>Pseudomonadota</taxon>
        <taxon>Gammaproteobacteria</taxon>
        <taxon>Enterobacterales</taxon>
        <taxon>Morganellaceae</taxon>
        <taxon>Xenorhabdus</taxon>
    </lineage>
</organism>
<sequence>MTMTTEVSVTESNTMTLEAMLSALDASTQATSPVIEPNPAETELSGLSELELMAAELEKIGGDSLEYIRNAGVVELTPVLVVGSEPVLESVEVVSVEESVLDAVLMELSATVDPKAGAVEAEAPELIDPPAKEAKKVKKAKKESVRPRFQLIDLTNEDCEKLGLVKETMIEAIAKCPLKAQDKALNIAQWALRSNELSVYTQLGIECLIKNGTATSESFRLYMMSNPSNPYPTGTAGTQAGQLMAVFPAMGMATRDGRTVTLSPESPLVKLFQTQSGE</sequence>
<geneLocation type="plasmid" evidence="1">
    <name>unnamed1</name>
</geneLocation>
<reference evidence="2 3" key="2">
    <citation type="journal article" date="2017" name="Nat. Microbiol.">
        <title>Natural product diversity associated with the nematode symbionts Photorhabdus and Xenorhabdus.</title>
        <authorList>
            <person name="Tobias N.J."/>
            <person name="Wolff H."/>
            <person name="Djahanschiri B."/>
            <person name="Grundmann F."/>
            <person name="Kronenwerth M."/>
            <person name="Shi Y.M."/>
            <person name="Simonyi S."/>
            <person name="Grun P."/>
            <person name="Shapiro-Ilan D."/>
            <person name="Pidot S.J."/>
            <person name="Stinear T.P."/>
            <person name="Ebersberger I."/>
            <person name="Bode H.B."/>
        </authorList>
    </citation>
    <scope>NUCLEOTIDE SEQUENCE [LARGE SCALE GENOMIC DNA]</scope>
    <source>
        <strain evidence="2 3">DSM 17903</strain>
    </source>
</reference>
<protein>
    <submittedName>
        <fullName evidence="1">Uncharacterized protein</fullName>
    </submittedName>
</protein>
<dbReference type="RefSeq" id="WP_099139846.1">
    <property type="nucleotide sequence ID" value="NZ_CAWNQJ010000123.1"/>
</dbReference>
<gene>
    <name evidence="2" type="ORF">Xhom_04399</name>
</gene>
<dbReference type="EMBL" id="NJAI01000009">
    <property type="protein sequence ID" value="PHM52322.1"/>
    <property type="molecule type" value="Genomic_DNA"/>
</dbReference>
<accession>A0A1V0M415</accession>
<evidence type="ECO:0000313" key="3">
    <source>
        <dbReference type="Proteomes" id="UP000225433"/>
    </source>
</evidence>
<dbReference type="Proteomes" id="UP000225433">
    <property type="component" value="Unassembled WGS sequence"/>
</dbReference>
<dbReference type="AlphaFoldDB" id="A0A1V0M415"/>
<name>A0A1V0M415_XENHO</name>
<reference evidence="1" key="1">
    <citation type="journal article" date="2017" name="J. Invertebr. Pathol.">
        <title>Identification and bacterial characteristics of Xenorhabdus hominickii ANU101 from an entomopathogenic nematode, Steinernema monticolum.</title>
        <authorList>
            <person name="Park Y."/>
            <person name="Kang S."/>
            <person name="Sadekuzzaman M."/>
            <person name="Kim H."/>
            <person name="Jung J.K."/>
            <person name="Kim Y."/>
        </authorList>
    </citation>
    <scope>NUCLEOTIDE SEQUENCE</scope>
    <source>
        <strain evidence="1">ANU101</strain>
        <plasmid evidence="1">unnamed1</plasmid>
    </source>
</reference>
<dbReference type="EMBL" id="KX517798">
    <property type="protein sequence ID" value="ARD69608.1"/>
    <property type="molecule type" value="Genomic_DNA"/>
</dbReference>
<evidence type="ECO:0000313" key="1">
    <source>
        <dbReference type="EMBL" id="ARD69608.1"/>
    </source>
</evidence>
<keyword evidence="1" id="KW-0614">Plasmid</keyword>